<evidence type="ECO:0000259" key="10">
    <source>
        <dbReference type="Pfam" id="PF01578"/>
    </source>
</evidence>
<keyword evidence="8 9" id="KW-0472">Membrane</keyword>
<protein>
    <recommendedName>
        <fullName evidence="4 9">Heme exporter protein C</fullName>
    </recommendedName>
    <alternativeName>
        <fullName evidence="9">Cytochrome c-type biogenesis protein</fullName>
    </alternativeName>
</protein>
<dbReference type="AlphaFoldDB" id="A0A0U3AY33"/>
<keyword evidence="12" id="KW-1185">Reference proteome</keyword>
<dbReference type="PRINTS" id="PR01386">
    <property type="entry name" value="CCMCBIOGNSIS"/>
</dbReference>
<dbReference type="PANTHER" id="PTHR30071:SF1">
    <property type="entry name" value="CYTOCHROME B_B6 PROTEIN-RELATED"/>
    <property type="match status" value="1"/>
</dbReference>
<dbReference type="GO" id="GO:0020037">
    <property type="term" value="F:heme binding"/>
    <property type="evidence" value="ECO:0007669"/>
    <property type="project" value="InterPro"/>
</dbReference>
<evidence type="ECO:0000256" key="4">
    <source>
        <dbReference type="ARBA" id="ARBA00016463"/>
    </source>
</evidence>
<comment type="function">
    <text evidence="1 9">Required for the export of heme to the periplasm for the biogenesis of c-type cytochromes.</text>
</comment>
<dbReference type="PANTHER" id="PTHR30071">
    <property type="entry name" value="HEME EXPORTER PROTEIN C"/>
    <property type="match status" value="1"/>
</dbReference>
<dbReference type="EMBL" id="CP013650">
    <property type="protein sequence ID" value="ALS99039.1"/>
    <property type="molecule type" value="Genomic_DNA"/>
</dbReference>
<feature type="transmembrane region" description="Helical" evidence="9">
    <location>
        <begin position="201"/>
        <end position="224"/>
    </location>
</feature>
<dbReference type="InterPro" id="IPR003557">
    <property type="entry name" value="Cyt_c_biogenesis_CcmC"/>
</dbReference>
<reference evidence="11 12" key="1">
    <citation type="submission" date="2015-12" db="EMBL/GenBank/DDBJ databases">
        <title>Complete genome of Lacimicrobium alkaliphilum KCTC 32984.</title>
        <authorList>
            <person name="Kim S.-G."/>
            <person name="Lee Y.-J."/>
        </authorList>
    </citation>
    <scope>NUCLEOTIDE SEQUENCE [LARGE SCALE GENOMIC DNA]</scope>
    <source>
        <strain evidence="11 12">YelD216</strain>
    </source>
</reference>
<feature type="transmembrane region" description="Helical" evidence="9">
    <location>
        <begin position="91"/>
        <end position="115"/>
    </location>
</feature>
<keyword evidence="9" id="KW-0997">Cell inner membrane</keyword>
<proteinExistence type="inferred from homology"/>
<dbReference type="InterPro" id="IPR002541">
    <property type="entry name" value="Cyt_c_assembly"/>
</dbReference>
<dbReference type="RefSeq" id="WP_062480863.1">
    <property type="nucleotide sequence ID" value="NZ_CP013650.1"/>
</dbReference>
<dbReference type="Pfam" id="PF01578">
    <property type="entry name" value="Cytochrom_C_asm"/>
    <property type="match status" value="1"/>
</dbReference>
<evidence type="ECO:0000256" key="8">
    <source>
        <dbReference type="ARBA" id="ARBA00023136"/>
    </source>
</evidence>
<accession>A0A0U3AY33</accession>
<feature type="transmembrane region" description="Helical" evidence="9">
    <location>
        <begin position="21"/>
        <end position="44"/>
    </location>
</feature>
<evidence type="ECO:0000256" key="5">
    <source>
        <dbReference type="ARBA" id="ARBA00022692"/>
    </source>
</evidence>
<feature type="transmembrane region" description="Helical" evidence="9">
    <location>
        <begin position="158"/>
        <end position="177"/>
    </location>
</feature>
<feature type="transmembrane region" description="Helical" evidence="9">
    <location>
        <begin position="127"/>
        <end position="146"/>
    </location>
</feature>
<comment type="similarity">
    <text evidence="3 9">Belongs to the CcmC/CycZ/HelC family.</text>
</comment>
<evidence type="ECO:0000256" key="7">
    <source>
        <dbReference type="ARBA" id="ARBA00022989"/>
    </source>
</evidence>
<dbReference type="STRING" id="1526571.AT746_12710"/>
<keyword evidence="9" id="KW-0813">Transport</keyword>
<dbReference type="NCBIfam" id="TIGR01191">
    <property type="entry name" value="ccmC"/>
    <property type="match status" value="1"/>
</dbReference>
<sequence>MWKWLHPYAKSEQAFRLCGRLLPWLSISAVLILGAGTVWGLAFAPSDYQQGDSFRIIYIHVPSAILSMGVYSAMAIAAFIGLVWQIRTATMAVAAIAPVGAVLTFIALFTGAAWGKPMWGTWWVWDARLTSELILLFLYLGVMALYQSFDDKQQGGKAAGVMALVGVVNLPIIHYSVEWWNTLHQGATITKFGKPSIAPEMLWPLLLCILGLALASAAISLYRFQSELMRREMHRPWVKALAEQEHTHAV</sequence>
<evidence type="ECO:0000256" key="1">
    <source>
        <dbReference type="ARBA" id="ARBA00002442"/>
    </source>
</evidence>
<keyword evidence="9" id="KW-1003">Cell membrane</keyword>
<dbReference type="KEGG" id="lal:AT746_12710"/>
<dbReference type="GO" id="GO:0005886">
    <property type="term" value="C:plasma membrane"/>
    <property type="evidence" value="ECO:0007669"/>
    <property type="project" value="UniProtKB-SubCell"/>
</dbReference>
<comment type="subcellular location">
    <subcellularLocation>
        <location evidence="9">Cell inner membrane</location>
    </subcellularLocation>
    <subcellularLocation>
        <location evidence="2">Membrane</location>
        <topology evidence="2">Multi-pass membrane protein</topology>
    </subcellularLocation>
</comment>
<dbReference type="GO" id="GO:0015232">
    <property type="term" value="F:heme transmembrane transporter activity"/>
    <property type="evidence" value="ECO:0007669"/>
    <property type="project" value="InterPro"/>
</dbReference>
<evidence type="ECO:0000313" key="12">
    <source>
        <dbReference type="Proteomes" id="UP000068447"/>
    </source>
</evidence>
<evidence type="ECO:0000256" key="3">
    <source>
        <dbReference type="ARBA" id="ARBA00005840"/>
    </source>
</evidence>
<dbReference type="InterPro" id="IPR045062">
    <property type="entry name" value="Cyt_c_biogenesis_CcsA/CcmC"/>
</dbReference>
<evidence type="ECO:0000256" key="2">
    <source>
        <dbReference type="ARBA" id="ARBA00004141"/>
    </source>
</evidence>
<name>A0A0U3AY33_9ALTE</name>
<keyword evidence="7 9" id="KW-1133">Transmembrane helix</keyword>
<gene>
    <name evidence="9" type="primary">ccmC</name>
    <name evidence="11" type="ORF">AT746_12710</name>
</gene>
<feature type="domain" description="Cytochrome c assembly protein" evidence="10">
    <location>
        <begin position="7"/>
        <end position="184"/>
    </location>
</feature>
<dbReference type="Proteomes" id="UP000068447">
    <property type="component" value="Chromosome"/>
</dbReference>
<dbReference type="OrthoDB" id="9778550at2"/>
<feature type="transmembrane region" description="Helical" evidence="9">
    <location>
        <begin position="56"/>
        <end position="84"/>
    </location>
</feature>
<keyword evidence="6 9" id="KW-0201">Cytochrome c-type biogenesis</keyword>
<evidence type="ECO:0000256" key="6">
    <source>
        <dbReference type="ARBA" id="ARBA00022748"/>
    </source>
</evidence>
<keyword evidence="5 9" id="KW-0812">Transmembrane</keyword>
<evidence type="ECO:0000256" key="9">
    <source>
        <dbReference type="RuleBase" id="RU364092"/>
    </source>
</evidence>
<dbReference type="GO" id="GO:0017004">
    <property type="term" value="P:cytochrome complex assembly"/>
    <property type="evidence" value="ECO:0007669"/>
    <property type="project" value="UniProtKB-KW"/>
</dbReference>
<evidence type="ECO:0000313" key="11">
    <source>
        <dbReference type="EMBL" id="ALS99039.1"/>
    </source>
</evidence>
<organism evidence="11 12">
    <name type="scientific">Lacimicrobium alkaliphilum</name>
    <dbReference type="NCBI Taxonomy" id="1526571"/>
    <lineage>
        <taxon>Bacteria</taxon>
        <taxon>Pseudomonadati</taxon>
        <taxon>Pseudomonadota</taxon>
        <taxon>Gammaproteobacteria</taxon>
        <taxon>Alteromonadales</taxon>
        <taxon>Alteromonadaceae</taxon>
        <taxon>Lacimicrobium</taxon>
    </lineage>
</organism>